<sequence length="216" mass="24173">IRDATSVNFGIEDMPDLSAIEVNGDDTDMKAPEKIVEGTGAVLAVCKPENEDATDVGSLLPSLAGGQDGMMDTVEDRAAEKETEGIGAAVFKDLEPYDTGEHLPIRVKAESSTEIQVVVNEANQGTLNRESFNSELIDLDDDDDENPYSQIWHYTDPMGETRGPFSMSELRRWWDNEFFNSEFKVWKAGQSKVEAIFLKDALSQIFPEYRKRKRDL</sequence>
<evidence type="ECO:0000313" key="3">
    <source>
        <dbReference type="Proteomes" id="UP000554482"/>
    </source>
</evidence>
<evidence type="ECO:0000313" key="2">
    <source>
        <dbReference type="EMBL" id="KAF5192199.1"/>
    </source>
</evidence>
<dbReference type="EMBL" id="JABWDY010021724">
    <property type="protein sequence ID" value="KAF5192199.1"/>
    <property type="molecule type" value="Genomic_DNA"/>
</dbReference>
<dbReference type="PROSITE" id="PS50829">
    <property type="entry name" value="GYF"/>
    <property type="match status" value="1"/>
</dbReference>
<protein>
    <recommendedName>
        <fullName evidence="1">GYF domain-containing protein</fullName>
    </recommendedName>
</protein>
<organism evidence="2 3">
    <name type="scientific">Thalictrum thalictroides</name>
    <name type="common">Rue-anemone</name>
    <name type="synonym">Anemone thalictroides</name>
    <dbReference type="NCBI Taxonomy" id="46969"/>
    <lineage>
        <taxon>Eukaryota</taxon>
        <taxon>Viridiplantae</taxon>
        <taxon>Streptophyta</taxon>
        <taxon>Embryophyta</taxon>
        <taxon>Tracheophyta</taxon>
        <taxon>Spermatophyta</taxon>
        <taxon>Magnoliopsida</taxon>
        <taxon>Ranunculales</taxon>
        <taxon>Ranunculaceae</taxon>
        <taxon>Thalictroideae</taxon>
        <taxon>Thalictrum</taxon>
    </lineage>
</organism>
<dbReference type="InterPro" id="IPR035445">
    <property type="entry name" value="GYF-like_dom_sf"/>
</dbReference>
<feature type="non-terminal residue" evidence="2">
    <location>
        <position position="1"/>
    </location>
</feature>
<proteinExistence type="predicted"/>
<dbReference type="Pfam" id="PF02213">
    <property type="entry name" value="GYF"/>
    <property type="match status" value="1"/>
</dbReference>
<evidence type="ECO:0000259" key="1">
    <source>
        <dbReference type="PROSITE" id="PS50829"/>
    </source>
</evidence>
<dbReference type="InterPro" id="IPR003169">
    <property type="entry name" value="GYF"/>
</dbReference>
<dbReference type="OrthoDB" id="6415790at2759"/>
<dbReference type="PANTHER" id="PTHR46851">
    <property type="entry name" value="OS01G0884500 PROTEIN"/>
    <property type="match status" value="1"/>
</dbReference>
<gene>
    <name evidence="2" type="ORF">FRX31_018222</name>
</gene>
<keyword evidence="3" id="KW-1185">Reference proteome</keyword>
<dbReference type="Gene3D" id="3.30.1490.40">
    <property type="match status" value="1"/>
</dbReference>
<reference evidence="2 3" key="1">
    <citation type="submission" date="2020-06" db="EMBL/GenBank/DDBJ databases">
        <title>Transcriptomic and genomic resources for Thalictrum thalictroides and T. hernandezii: Facilitating candidate gene discovery in an emerging model plant lineage.</title>
        <authorList>
            <person name="Arias T."/>
            <person name="Riano-Pachon D.M."/>
            <person name="Di Stilio V.S."/>
        </authorList>
    </citation>
    <scope>NUCLEOTIDE SEQUENCE [LARGE SCALE GENOMIC DNA]</scope>
    <source>
        <strain evidence="3">cv. WT478/WT964</strain>
        <tissue evidence="2">Leaves</tissue>
    </source>
</reference>
<dbReference type="Proteomes" id="UP000554482">
    <property type="component" value="Unassembled WGS sequence"/>
</dbReference>
<accession>A0A7J6W493</accession>
<dbReference type="SMART" id="SM00444">
    <property type="entry name" value="GYF"/>
    <property type="match status" value="1"/>
</dbReference>
<dbReference type="AlphaFoldDB" id="A0A7J6W493"/>
<comment type="caution">
    <text evidence="2">The sequence shown here is derived from an EMBL/GenBank/DDBJ whole genome shotgun (WGS) entry which is preliminary data.</text>
</comment>
<name>A0A7J6W493_THATH</name>
<dbReference type="PANTHER" id="PTHR46851:SF11">
    <property type="entry name" value="GYF DOMAIN-CONTAINING PROTEIN"/>
    <property type="match status" value="1"/>
</dbReference>
<dbReference type="InterPro" id="IPR045894">
    <property type="entry name" value="At5g08430-like"/>
</dbReference>
<feature type="domain" description="GYF" evidence="1">
    <location>
        <begin position="149"/>
        <end position="203"/>
    </location>
</feature>
<dbReference type="SUPFAM" id="SSF55277">
    <property type="entry name" value="GYF domain"/>
    <property type="match status" value="1"/>
</dbReference>